<proteinExistence type="predicted"/>
<dbReference type="EMBL" id="BHGK01000001">
    <property type="protein sequence ID" value="GCA66006.1"/>
    <property type="molecule type" value="Genomic_DNA"/>
</dbReference>
<dbReference type="RefSeq" id="WP_119297418.1">
    <property type="nucleotide sequence ID" value="NZ_BHGK01000001.1"/>
</dbReference>
<dbReference type="Pfam" id="PF12363">
    <property type="entry name" value="Phage_TAC_12"/>
    <property type="match status" value="1"/>
</dbReference>
<accession>A0A391P217</accession>
<comment type="caution">
    <text evidence="2">The sequence shown here is derived from an EMBL/GenBank/DDBJ whole genome shotgun (WGS) entry which is preliminary data.</text>
</comment>
<name>A0A391P217_9FIRM</name>
<evidence type="ECO:0008006" key="4">
    <source>
        <dbReference type="Google" id="ProtNLM"/>
    </source>
</evidence>
<reference evidence="3" key="1">
    <citation type="submission" date="2018-09" db="EMBL/GenBank/DDBJ databases">
        <title>Draft Genome Sequence of Mediterraneibacter sp. KCTC 15684.</title>
        <authorList>
            <person name="Kim J.S."/>
            <person name="Han K.I."/>
            <person name="Suh M.K."/>
            <person name="Lee K.C."/>
            <person name="Eom M.K."/>
            <person name="Lee J.H."/>
            <person name="Park S.H."/>
            <person name="Kang S.W."/>
            <person name="Park J.E."/>
            <person name="Oh B.S."/>
            <person name="Yu S.Y."/>
            <person name="Choi S.H."/>
            <person name="Lee D.H."/>
            <person name="Yoon H."/>
            <person name="Kim B."/>
            <person name="Yang S.J."/>
            <person name="Lee J.S."/>
        </authorList>
    </citation>
    <scope>NUCLEOTIDE SEQUENCE [LARGE SCALE GENOMIC DNA]</scope>
    <source>
        <strain evidence="3">KCTC 15684</strain>
    </source>
</reference>
<evidence type="ECO:0000256" key="1">
    <source>
        <dbReference type="SAM" id="Coils"/>
    </source>
</evidence>
<gene>
    <name evidence="2" type="ORF">KGMB01110_04420</name>
</gene>
<evidence type="ECO:0000313" key="3">
    <source>
        <dbReference type="Proteomes" id="UP000265643"/>
    </source>
</evidence>
<keyword evidence="1" id="KW-0175">Coiled coil</keyword>
<dbReference type="InterPro" id="IPR024410">
    <property type="entry name" value="Phage_TAC_12"/>
</dbReference>
<organism evidence="2 3">
    <name type="scientific">Mediterraneibacter butyricigenes</name>
    <dbReference type="NCBI Taxonomy" id="2316025"/>
    <lineage>
        <taxon>Bacteria</taxon>
        <taxon>Bacillati</taxon>
        <taxon>Bacillota</taxon>
        <taxon>Clostridia</taxon>
        <taxon>Lachnospirales</taxon>
        <taxon>Lachnospiraceae</taxon>
        <taxon>Mediterraneibacter</taxon>
    </lineage>
</organism>
<dbReference type="AlphaFoldDB" id="A0A391P217"/>
<feature type="coiled-coil region" evidence="1">
    <location>
        <begin position="74"/>
        <end position="118"/>
    </location>
</feature>
<keyword evidence="3" id="KW-1185">Reference proteome</keyword>
<dbReference type="Proteomes" id="UP000265643">
    <property type="component" value="Unassembled WGS sequence"/>
</dbReference>
<sequence length="125" mass="14600">MVMEIKGTEYEVHFGIKFIRELDKKYEVERENMKFGAGLEMMVPLLMGYDTTKLSEVLYLSTCTEKKRPNQESVDEYVENHEDIEKLFAEVLEELKNSNATRLKVKNLMEDLENLEDLENGKTVA</sequence>
<evidence type="ECO:0000313" key="2">
    <source>
        <dbReference type="EMBL" id="GCA66006.1"/>
    </source>
</evidence>
<protein>
    <recommendedName>
        <fullName evidence="4">Phage protein</fullName>
    </recommendedName>
</protein>